<keyword evidence="2" id="KW-1185">Reference proteome</keyword>
<evidence type="ECO:0000313" key="1">
    <source>
        <dbReference type="EMBL" id="QCI79918.1"/>
    </source>
</evidence>
<dbReference type="InterPro" id="IPR011049">
    <property type="entry name" value="Serralysin-like_metalloprot_C"/>
</dbReference>
<evidence type="ECO:0008006" key="3">
    <source>
        <dbReference type="Google" id="ProtNLM"/>
    </source>
</evidence>
<reference evidence="2" key="1">
    <citation type="submission" date="2019-04" db="EMBL/GenBank/DDBJ databases">
        <title>Complete genome sequence of Sphingomonas sp. W1-2-3.</title>
        <authorList>
            <person name="Im W.T."/>
        </authorList>
    </citation>
    <scope>NUCLEOTIDE SEQUENCE [LARGE SCALE GENOMIC DNA]</scope>
    <source>
        <strain evidence="2">W1-2-3</strain>
    </source>
</reference>
<dbReference type="SUPFAM" id="SSF51120">
    <property type="entry name" value="beta-Roll"/>
    <property type="match status" value="1"/>
</dbReference>
<sequence length="82" mass="8717">MFGRQGDDTYVFGRGDGQDIINEESVIEANVDGGSDTIVFADYTGNPGYGGEQAIGLSNLNFAFAGNDLIISLKGPRIKSRL</sequence>
<protein>
    <recommendedName>
        <fullName evidence="3">Calcium-binding protein</fullName>
    </recommendedName>
</protein>
<accession>A0A4D7C8S7</accession>
<organism evidence="1 2">
    <name type="scientific">Hankyongella ginsenosidimutans</name>
    <dbReference type="NCBI Taxonomy" id="1763828"/>
    <lineage>
        <taxon>Bacteria</taxon>
        <taxon>Pseudomonadati</taxon>
        <taxon>Pseudomonadota</taxon>
        <taxon>Alphaproteobacteria</taxon>
        <taxon>Sphingomonadales</taxon>
        <taxon>Sphingomonadaceae</taxon>
        <taxon>Hankyongella</taxon>
    </lineage>
</organism>
<name>A0A4D7C8S7_9SPHN</name>
<dbReference type="EMBL" id="CP039704">
    <property type="protein sequence ID" value="QCI79918.1"/>
    <property type="molecule type" value="Genomic_DNA"/>
</dbReference>
<dbReference type="AlphaFoldDB" id="A0A4D7C8S7"/>
<evidence type="ECO:0000313" key="2">
    <source>
        <dbReference type="Proteomes" id="UP000298714"/>
    </source>
</evidence>
<proteinExistence type="predicted"/>
<gene>
    <name evidence="1" type="ORF">E6W36_11620</name>
</gene>
<dbReference type="Gene3D" id="2.150.10.10">
    <property type="entry name" value="Serralysin-like metalloprotease, C-terminal"/>
    <property type="match status" value="1"/>
</dbReference>
<dbReference type="KEGG" id="hgn:E6W36_11620"/>
<dbReference type="Proteomes" id="UP000298714">
    <property type="component" value="Chromosome"/>
</dbReference>